<reference evidence="3 4" key="1">
    <citation type="submission" date="2015-11" db="EMBL/GenBank/DDBJ databases">
        <title>Draft genome sequences of new species of the genus Lactobacillus isolated from orchardgrass silage.</title>
        <authorList>
            <person name="Tohno M."/>
            <person name="Tanizawa Y."/>
            <person name="Arita M."/>
        </authorList>
    </citation>
    <scope>NUCLEOTIDE SEQUENCE [LARGE SCALE GENOMIC DNA]</scope>
    <source>
        <strain evidence="3 4">IWT25</strain>
    </source>
</reference>
<proteinExistence type="predicted"/>
<dbReference type="RefSeq" id="WP_089121798.1">
    <property type="nucleotide sequence ID" value="NZ_BCMI01000028.1"/>
</dbReference>
<feature type="transmembrane region" description="Helical" evidence="2">
    <location>
        <begin position="37"/>
        <end position="58"/>
    </location>
</feature>
<comment type="caution">
    <text evidence="3">The sequence shown here is derived from an EMBL/GenBank/DDBJ whole genome shotgun (WGS) entry which is preliminary data.</text>
</comment>
<feature type="transmembrane region" description="Helical" evidence="2">
    <location>
        <begin position="7"/>
        <end position="31"/>
    </location>
</feature>
<feature type="compositionally biased region" description="Basic and acidic residues" evidence="1">
    <location>
        <begin position="295"/>
        <end position="308"/>
    </location>
</feature>
<keyword evidence="2" id="KW-0812">Transmembrane</keyword>
<keyword evidence="2" id="KW-0472">Membrane</keyword>
<evidence type="ECO:0000256" key="2">
    <source>
        <dbReference type="SAM" id="Phobius"/>
    </source>
</evidence>
<dbReference type="AlphaFoldDB" id="A0A1Z5IYG5"/>
<evidence type="ECO:0000256" key="1">
    <source>
        <dbReference type="SAM" id="MobiDB-lite"/>
    </source>
</evidence>
<gene>
    <name evidence="3" type="ORF">IWT25_02207</name>
</gene>
<feature type="compositionally biased region" description="Polar residues" evidence="1">
    <location>
        <begin position="309"/>
        <end position="333"/>
    </location>
</feature>
<dbReference type="Proteomes" id="UP000198414">
    <property type="component" value="Unassembled WGS sequence"/>
</dbReference>
<feature type="region of interest" description="Disordered" evidence="1">
    <location>
        <begin position="295"/>
        <end position="333"/>
    </location>
</feature>
<accession>A0A1Z5IYG5</accession>
<evidence type="ECO:0000313" key="4">
    <source>
        <dbReference type="Proteomes" id="UP000198414"/>
    </source>
</evidence>
<name>A0A1Z5IYG5_9LACO</name>
<protein>
    <submittedName>
        <fullName evidence="3">Uncharacterized protein</fullName>
    </submittedName>
</protein>
<organism evidence="3 4">
    <name type="scientific">Secundilactobacillus pentosiphilus</name>
    <dbReference type="NCBI Taxonomy" id="1714682"/>
    <lineage>
        <taxon>Bacteria</taxon>
        <taxon>Bacillati</taxon>
        <taxon>Bacillota</taxon>
        <taxon>Bacilli</taxon>
        <taxon>Lactobacillales</taxon>
        <taxon>Lactobacillaceae</taxon>
        <taxon>Secundilactobacillus</taxon>
    </lineage>
</organism>
<evidence type="ECO:0000313" key="3">
    <source>
        <dbReference type="EMBL" id="GAX06860.1"/>
    </source>
</evidence>
<sequence>MKSSKWFIGFWWVLILSIILGVIIGASLMYYLRIRNFIVLAGWAAAGLEIFPVLIVFFQLNLQRNKESLVEQNKDISARPRPSFRYLNKLNLGQTVYYNKSSLIWLNKTKHTMDPYMMNLKKPKKFKGRKKIGFITSDRFGPTLLGIRNVSNHDMYDCKVTMIYACGSEVTNVLEKHHSVDKKKLNQQIRTEYIEIPVIEARQEIAIVNYPRLLGVPFLMVTLKITYGTERGEVLETVFASEGEENEIIDYTSNMDGIAKTRKLTVKEKQAYQDFIHHDNRVVYGVNDFVRDTDKGLNDVDPESKKQSDYITSSETTHAVDNSQNNGNHSIDE</sequence>
<dbReference type="EMBL" id="BCMI01000028">
    <property type="protein sequence ID" value="GAX06860.1"/>
    <property type="molecule type" value="Genomic_DNA"/>
</dbReference>
<keyword evidence="2" id="KW-1133">Transmembrane helix</keyword>